<evidence type="ECO:0000256" key="11">
    <source>
        <dbReference type="ARBA" id="ARBA00023293"/>
    </source>
</evidence>
<gene>
    <name evidence="16" type="ORF">GCK72_004280</name>
</gene>
<dbReference type="GO" id="GO:0007168">
    <property type="term" value="P:receptor guanylyl cyclase signaling pathway"/>
    <property type="evidence" value="ECO:0007669"/>
    <property type="project" value="TreeGrafter"/>
</dbReference>
<keyword evidence="13" id="KW-0732">Signal</keyword>
<evidence type="ECO:0000256" key="3">
    <source>
        <dbReference type="ARBA" id="ARBA00012202"/>
    </source>
</evidence>
<dbReference type="SUPFAM" id="SSF56112">
    <property type="entry name" value="Protein kinase-like (PK-like)"/>
    <property type="match status" value="1"/>
</dbReference>
<keyword evidence="8 12" id="KW-0472">Membrane</keyword>
<dbReference type="Gene3D" id="6.10.250.780">
    <property type="match status" value="1"/>
</dbReference>
<evidence type="ECO:0000313" key="16">
    <source>
        <dbReference type="EMBL" id="KAF1764333.1"/>
    </source>
</evidence>
<dbReference type="AlphaFoldDB" id="A0A6A5HD82"/>
<proteinExistence type="predicted"/>
<feature type="transmembrane region" description="Helical" evidence="12">
    <location>
        <begin position="503"/>
        <end position="527"/>
    </location>
</feature>
<dbReference type="Proteomes" id="UP000483820">
    <property type="component" value="Chromosome II"/>
</dbReference>
<evidence type="ECO:0000256" key="13">
    <source>
        <dbReference type="SAM" id="SignalP"/>
    </source>
</evidence>
<dbReference type="GeneID" id="9800730"/>
<dbReference type="CDD" id="cd06352">
    <property type="entry name" value="PBP1_NPR_GC-like"/>
    <property type="match status" value="1"/>
</dbReference>
<evidence type="ECO:0000256" key="2">
    <source>
        <dbReference type="ARBA" id="ARBA00004167"/>
    </source>
</evidence>
<comment type="subcellular location">
    <subcellularLocation>
        <location evidence="2">Membrane</location>
        <topology evidence="2">Single-pass membrane protein</topology>
    </subcellularLocation>
</comment>
<dbReference type="InterPro" id="IPR011009">
    <property type="entry name" value="Kinase-like_dom_sf"/>
</dbReference>
<evidence type="ECO:0000256" key="9">
    <source>
        <dbReference type="ARBA" id="ARBA00023180"/>
    </source>
</evidence>
<dbReference type="GO" id="GO:0035556">
    <property type="term" value="P:intracellular signal transduction"/>
    <property type="evidence" value="ECO:0007669"/>
    <property type="project" value="InterPro"/>
</dbReference>
<dbReference type="InterPro" id="IPR050401">
    <property type="entry name" value="Cyclic_nucleotide_synthase"/>
</dbReference>
<dbReference type="Gene3D" id="3.40.50.2300">
    <property type="match status" value="2"/>
</dbReference>
<evidence type="ECO:0000256" key="1">
    <source>
        <dbReference type="ARBA" id="ARBA00001436"/>
    </source>
</evidence>
<evidence type="ECO:0000256" key="7">
    <source>
        <dbReference type="ARBA" id="ARBA00023134"/>
    </source>
</evidence>
<comment type="catalytic activity">
    <reaction evidence="1">
        <text>GTP = 3',5'-cyclic GMP + diphosphate</text>
        <dbReference type="Rhea" id="RHEA:13665"/>
        <dbReference type="ChEBI" id="CHEBI:33019"/>
        <dbReference type="ChEBI" id="CHEBI:37565"/>
        <dbReference type="ChEBI" id="CHEBI:57746"/>
        <dbReference type="EC" id="4.6.1.2"/>
    </reaction>
</comment>
<dbReference type="Gene3D" id="1.10.510.10">
    <property type="entry name" value="Transferase(Phosphotransferase) domain 1"/>
    <property type="match status" value="1"/>
</dbReference>
<accession>A0A6A5HD82</accession>
<dbReference type="PROSITE" id="PS50011">
    <property type="entry name" value="PROTEIN_KINASE_DOM"/>
    <property type="match status" value="1"/>
</dbReference>
<dbReference type="FunFam" id="3.40.50.2300:FF:000447">
    <property type="entry name" value="Receptor-type guanylate cyclase gcy-19"/>
    <property type="match status" value="1"/>
</dbReference>
<evidence type="ECO:0000313" key="17">
    <source>
        <dbReference type="Proteomes" id="UP000483820"/>
    </source>
</evidence>
<dbReference type="InterPro" id="IPR001828">
    <property type="entry name" value="ANF_lig-bd_rcpt"/>
</dbReference>
<dbReference type="InterPro" id="IPR029787">
    <property type="entry name" value="Nucleotide_cyclase"/>
</dbReference>
<dbReference type="PANTHER" id="PTHR11920:SF68">
    <property type="entry name" value="RECEPTOR-TYPE GUANYLATE CYCLASE GCY-4"/>
    <property type="match status" value="1"/>
</dbReference>
<dbReference type="GO" id="GO:0005525">
    <property type="term" value="F:GTP binding"/>
    <property type="evidence" value="ECO:0007669"/>
    <property type="project" value="UniProtKB-KW"/>
</dbReference>
<dbReference type="Gene3D" id="3.30.70.1230">
    <property type="entry name" value="Nucleotide cyclase"/>
    <property type="match status" value="1"/>
</dbReference>
<keyword evidence="10" id="KW-0456">Lyase</keyword>
<dbReference type="EMBL" id="WUAV01000002">
    <property type="protein sequence ID" value="KAF1764333.1"/>
    <property type="molecule type" value="Genomic_DNA"/>
</dbReference>
<evidence type="ECO:0000256" key="12">
    <source>
        <dbReference type="SAM" id="Phobius"/>
    </source>
</evidence>
<keyword evidence="5" id="KW-0547">Nucleotide-binding</keyword>
<protein>
    <recommendedName>
        <fullName evidence="3">guanylate cyclase</fullName>
        <ecNumber evidence="3">4.6.1.2</ecNumber>
    </recommendedName>
</protein>
<name>A0A6A5HD82_CAERE</name>
<sequence length="976" mass="110548">MRLLYFISLLFQSISCQNRPLIRVGIAAALKTQNGSIGWGYTGGAVPLALQFHVEYTECDLSEVVKAGVSFMKTNDYDVVIGPPCAPALKMMGTLSTLYKKPVLGWGFVSESDFSDMSRFPYVTSVLPSSQTLGVVVWKLLELYSWERIALLYFKNEFNYCHSAIMDVESLLYQENMSQTVRVVVKKELDKTNPESFHNTLQLVKSRARVILWCAQTGDEKRFYMIQAALQQMNTSEYVHVMLSMRSAGFGVQSAVGKKPLTQTGLPPVWESFQVEPDGFEDLAKSTAAKMLVIDTNSEVRDKEFLEYMTKNIVNAVRAPPLSCMAPECLAANGAFMGGYARHLFDVFYMYGLAVSSLNSTDPKVYRDLSLLIPQFTTPFEGMTGEVKLNDELSRMPLYQVYALNSDYDQISLMNISLINGSAGCWRPKLCQTSVIGVAGTVEVDAQPPYRRHMVYFQRVTLAYKDEPTDVWHFWGGVRPLDTPICGFHGKSCPIPFFDQYRILIIVAVAVAGLLVLAIFTCLSSMIRNRRVEQERLNSEWQIHAIKLRLPKINNDRRKSVLSADSGEESEEDDVSRSTKNSGIRKFNENYVIQILENDLVLTTAHQIHELTNLEKSKLVKLRKLDDEFVNKFIGLSIDGSRCLAVWKMCPRGSLRDIMLKGNFSMDYFFMFCMIRDVAEGMNYLHKSFLRLHGRLRSAICLVNESWQVKLSDYGLEFLVDEEERPAKKRLLWVAPEVLRGSLTVSQMAPSADIYSFAIIASEILTKKEAWNLHKRKEGYEEIIYTVKKGGADVLRPDLHTEPDVNQTLIALVKDCWSENPDDRPSAETICNIIHEMTPKTKDNLMDHVFAMLEEYTTSLEVDIQERTKELSVEKKKSDILLGRMLPKQVAERLKAGQAVEPESFDTVTVFFSDLVKFTDLASKCSPFQVVNLLNEVFSNFDAIIEKHDVYKVESIGDGYLCVSGLPIRNGVDHIR</sequence>
<dbReference type="InterPro" id="IPR001245">
    <property type="entry name" value="Ser-Thr/Tyr_kinase_cat_dom"/>
</dbReference>
<keyword evidence="6 12" id="KW-1133">Transmembrane helix</keyword>
<dbReference type="PROSITE" id="PS50125">
    <property type="entry name" value="GUANYLATE_CYCLASE_2"/>
    <property type="match status" value="1"/>
</dbReference>
<dbReference type="GO" id="GO:0001653">
    <property type="term" value="F:peptide receptor activity"/>
    <property type="evidence" value="ECO:0007669"/>
    <property type="project" value="TreeGrafter"/>
</dbReference>
<dbReference type="PANTHER" id="PTHR11920">
    <property type="entry name" value="GUANYLYL CYCLASE"/>
    <property type="match status" value="1"/>
</dbReference>
<dbReference type="InterPro" id="IPR000719">
    <property type="entry name" value="Prot_kinase_dom"/>
</dbReference>
<evidence type="ECO:0000256" key="10">
    <source>
        <dbReference type="ARBA" id="ARBA00023239"/>
    </source>
</evidence>
<feature type="chain" id="PRO_5025685691" description="guanylate cyclase" evidence="13">
    <location>
        <begin position="17"/>
        <end position="976"/>
    </location>
</feature>
<dbReference type="SUPFAM" id="SSF53822">
    <property type="entry name" value="Periplasmic binding protein-like I"/>
    <property type="match status" value="1"/>
</dbReference>
<evidence type="ECO:0000259" key="15">
    <source>
        <dbReference type="PROSITE" id="PS50125"/>
    </source>
</evidence>
<dbReference type="GO" id="GO:0004672">
    <property type="term" value="F:protein kinase activity"/>
    <property type="evidence" value="ECO:0007669"/>
    <property type="project" value="InterPro"/>
</dbReference>
<dbReference type="GO" id="GO:0004016">
    <property type="term" value="F:adenylate cyclase activity"/>
    <property type="evidence" value="ECO:0007669"/>
    <property type="project" value="TreeGrafter"/>
</dbReference>
<dbReference type="CTD" id="9800730"/>
<evidence type="ECO:0000256" key="5">
    <source>
        <dbReference type="ARBA" id="ARBA00022741"/>
    </source>
</evidence>
<dbReference type="GO" id="GO:0004383">
    <property type="term" value="F:guanylate cyclase activity"/>
    <property type="evidence" value="ECO:0007669"/>
    <property type="project" value="UniProtKB-EC"/>
</dbReference>
<dbReference type="KEGG" id="crq:GCK72_004280"/>
<feature type="domain" description="Guanylate cyclase" evidence="15">
    <location>
        <begin position="909"/>
        <end position="976"/>
    </location>
</feature>
<comment type="caution">
    <text evidence="16">The sequence shown here is derived from an EMBL/GenBank/DDBJ whole genome shotgun (WGS) entry which is preliminary data.</text>
</comment>
<dbReference type="InterPro" id="IPR001054">
    <property type="entry name" value="A/G_cyclase"/>
</dbReference>
<evidence type="ECO:0000256" key="6">
    <source>
        <dbReference type="ARBA" id="ARBA00022989"/>
    </source>
</evidence>
<dbReference type="Pfam" id="PF07714">
    <property type="entry name" value="PK_Tyr_Ser-Thr"/>
    <property type="match status" value="1"/>
</dbReference>
<dbReference type="SUPFAM" id="SSF55073">
    <property type="entry name" value="Nucleotide cyclase"/>
    <property type="match status" value="1"/>
</dbReference>
<keyword evidence="7" id="KW-0342">GTP-binding</keyword>
<dbReference type="FunFam" id="1.10.510.10:FF:001114">
    <property type="entry name" value="Receptor-type guanylate cyclase gcy-4"/>
    <property type="match status" value="1"/>
</dbReference>
<feature type="signal peptide" evidence="13">
    <location>
        <begin position="1"/>
        <end position="16"/>
    </location>
</feature>
<keyword evidence="4 12" id="KW-0812">Transmembrane</keyword>
<dbReference type="GO" id="GO:0005524">
    <property type="term" value="F:ATP binding"/>
    <property type="evidence" value="ECO:0007669"/>
    <property type="project" value="InterPro"/>
</dbReference>
<dbReference type="Pfam" id="PF01094">
    <property type="entry name" value="ANF_receptor"/>
    <property type="match status" value="1"/>
</dbReference>
<reference evidence="16 17" key="1">
    <citation type="submission" date="2019-12" db="EMBL/GenBank/DDBJ databases">
        <title>Chromosome-level assembly of the Caenorhabditis remanei genome.</title>
        <authorList>
            <person name="Teterina A.A."/>
            <person name="Willis J.H."/>
            <person name="Phillips P.C."/>
        </authorList>
    </citation>
    <scope>NUCLEOTIDE SEQUENCE [LARGE SCALE GENOMIC DNA]</scope>
    <source>
        <strain evidence="16 17">PX506</strain>
        <tissue evidence="16">Whole organism</tissue>
    </source>
</reference>
<dbReference type="RefSeq" id="XP_053588777.1">
    <property type="nucleotide sequence ID" value="XM_053724583.1"/>
</dbReference>
<evidence type="ECO:0000259" key="14">
    <source>
        <dbReference type="PROSITE" id="PS50011"/>
    </source>
</evidence>
<keyword evidence="11" id="KW-0141">cGMP biosynthesis</keyword>
<dbReference type="SMART" id="SM00044">
    <property type="entry name" value="CYCc"/>
    <property type="match status" value="1"/>
</dbReference>
<dbReference type="GO" id="GO:0005886">
    <property type="term" value="C:plasma membrane"/>
    <property type="evidence" value="ECO:0007669"/>
    <property type="project" value="TreeGrafter"/>
</dbReference>
<keyword evidence="9" id="KW-0325">Glycoprotein</keyword>
<organism evidence="16 17">
    <name type="scientific">Caenorhabditis remanei</name>
    <name type="common">Caenorhabditis vulgaris</name>
    <dbReference type="NCBI Taxonomy" id="31234"/>
    <lineage>
        <taxon>Eukaryota</taxon>
        <taxon>Metazoa</taxon>
        <taxon>Ecdysozoa</taxon>
        <taxon>Nematoda</taxon>
        <taxon>Chromadorea</taxon>
        <taxon>Rhabditida</taxon>
        <taxon>Rhabditina</taxon>
        <taxon>Rhabditomorpha</taxon>
        <taxon>Rhabditoidea</taxon>
        <taxon>Rhabditidae</taxon>
        <taxon>Peloderinae</taxon>
        <taxon>Caenorhabditis</taxon>
    </lineage>
</organism>
<dbReference type="InterPro" id="IPR028082">
    <property type="entry name" value="Peripla_BP_I"/>
</dbReference>
<dbReference type="Pfam" id="PF00211">
    <property type="entry name" value="Guanylate_cyc"/>
    <property type="match status" value="1"/>
</dbReference>
<feature type="domain" description="Protein kinase" evidence="14">
    <location>
        <begin position="558"/>
        <end position="838"/>
    </location>
</feature>
<dbReference type="CDD" id="cd07302">
    <property type="entry name" value="CHD"/>
    <property type="match status" value="1"/>
</dbReference>
<dbReference type="EC" id="4.6.1.2" evidence="3"/>
<evidence type="ECO:0000256" key="4">
    <source>
        <dbReference type="ARBA" id="ARBA00022692"/>
    </source>
</evidence>
<evidence type="ECO:0000256" key="8">
    <source>
        <dbReference type="ARBA" id="ARBA00023136"/>
    </source>
</evidence>